<protein>
    <submittedName>
        <fullName evidence="3">Acyltransferase</fullName>
    </submittedName>
</protein>
<evidence type="ECO:0000313" key="4">
    <source>
        <dbReference type="Proteomes" id="UP000216442"/>
    </source>
</evidence>
<gene>
    <name evidence="3" type="ORF">CIT26_07040</name>
</gene>
<feature type="transmembrane region" description="Helical" evidence="1">
    <location>
        <begin position="216"/>
        <end position="236"/>
    </location>
</feature>
<reference evidence="3 4" key="1">
    <citation type="submission" date="2017-08" db="EMBL/GenBank/DDBJ databases">
        <title>Mesorhizobium wenxinae sp. nov., a novel rhizobial species isolated from root nodules of chickpea (Cicer arietinum L.).</title>
        <authorList>
            <person name="Zhang J."/>
        </authorList>
    </citation>
    <scope>NUCLEOTIDE SEQUENCE [LARGE SCALE GENOMIC DNA]</scope>
    <source>
        <strain evidence="3 4">SDW018</strain>
    </source>
</reference>
<keyword evidence="3" id="KW-0012">Acyltransferase</keyword>
<name>A0A271LUK2_9HYPH</name>
<dbReference type="GO" id="GO:0016020">
    <property type="term" value="C:membrane"/>
    <property type="evidence" value="ECO:0007669"/>
    <property type="project" value="TreeGrafter"/>
</dbReference>
<dbReference type="PANTHER" id="PTHR23028:SF53">
    <property type="entry name" value="ACYL_TRANSF_3 DOMAIN-CONTAINING PROTEIN"/>
    <property type="match status" value="1"/>
</dbReference>
<evidence type="ECO:0000313" key="3">
    <source>
        <dbReference type="EMBL" id="PAQ11030.1"/>
    </source>
</evidence>
<evidence type="ECO:0000256" key="1">
    <source>
        <dbReference type="SAM" id="Phobius"/>
    </source>
</evidence>
<dbReference type="GO" id="GO:0016747">
    <property type="term" value="F:acyltransferase activity, transferring groups other than amino-acyl groups"/>
    <property type="evidence" value="ECO:0007669"/>
    <property type="project" value="InterPro"/>
</dbReference>
<feature type="transmembrane region" description="Helical" evidence="1">
    <location>
        <begin position="75"/>
        <end position="93"/>
    </location>
</feature>
<dbReference type="PANTHER" id="PTHR23028">
    <property type="entry name" value="ACETYLTRANSFERASE"/>
    <property type="match status" value="1"/>
</dbReference>
<dbReference type="AlphaFoldDB" id="A0A271LUK2"/>
<keyword evidence="4" id="KW-1185">Reference proteome</keyword>
<organism evidence="3 4">
    <name type="scientific">Mesorhizobium temperatum</name>
    <dbReference type="NCBI Taxonomy" id="241416"/>
    <lineage>
        <taxon>Bacteria</taxon>
        <taxon>Pseudomonadati</taxon>
        <taxon>Pseudomonadota</taxon>
        <taxon>Alphaproteobacteria</taxon>
        <taxon>Hyphomicrobiales</taxon>
        <taxon>Phyllobacteriaceae</taxon>
        <taxon>Mesorhizobium</taxon>
    </lineage>
</organism>
<keyword evidence="3" id="KW-0808">Transferase</keyword>
<keyword evidence="1" id="KW-0812">Transmembrane</keyword>
<accession>A0A271LUK2</accession>
<keyword evidence="1" id="KW-0472">Membrane</keyword>
<dbReference type="InterPro" id="IPR002656">
    <property type="entry name" value="Acyl_transf_3_dom"/>
</dbReference>
<feature type="transmembrane region" description="Helical" evidence="1">
    <location>
        <begin position="155"/>
        <end position="176"/>
    </location>
</feature>
<dbReference type="EMBL" id="NPKJ01000022">
    <property type="protein sequence ID" value="PAQ11030.1"/>
    <property type="molecule type" value="Genomic_DNA"/>
</dbReference>
<feature type="transmembrane region" description="Helical" evidence="1">
    <location>
        <begin position="314"/>
        <end position="334"/>
    </location>
</feature>
<feature type="transmembrane region" description="Helical" evidence="1">
    <location>
        <begin position="37"/>
        <end position="54"/>
    </location>
</feature>
<dbReference type="InterPro" id="IPR050879">
    <property type="entry name" value="Acyltransferase_3"/>
</dbReference>
<evidence type="ECO:0000259" key="2">
    <source>
        <dbReference type="Pfam" id="PF01757"/>
    </source>
</evidence>
<feature type="domain" description="Acyltransferase 3" evidence="2">
    <location>
        <begin position="5"/>
        <end position="331"/>
    </location>
</feature>
<proteinExistence type="predicted"/>
<dbReference type="OrthoDB" id="9767863at2"/>
<dbReference type="Proteomes" id="UP000216442">
    <property type="component" value="Unassembled WGS sequence"/>
</dbReference>
<comment type="caution">
    <text evidence="3">The sequence shown here is derived from an EMBL/GenBank/DDBJ whole genome shotgun (WGS) entry which is preliminary data.</text>
</comment>
<feature type="transmembrane region" description="Helical" evidence="1">
    <location>
        <begin position="126"/>
        <end position="148"/>
    </location>
</feature>
<dbReference type="Pfam" id="PF01757">
    <property type="entry name" value="Acyl_transf_3"/>
    <property type="match status" value="1"/>
</dbReference>
<feature type="transmembrane region" description="Helical" evidence="1">
    <location>
        <begin position="248"/>
        <end position="265"/>
    </location>
</feature>
<sequence>MVFNVQVMRAIAATLVVWVHTQELIVTDVLPHWLRSFGYGGVDLFFVISGFIMVRTTQNKNIRPIQFYRKRILRVAPLYAFFTMLVVILSAIMPDVLKSTQIELSQIAKSLIFIPFEKTPDSLYPIYYLGWTLNYEMFFYSIFAVALLLPKRARLMAITAVIVSLAGIGNSIGGLSDYGVAAFFYTRPILMDFVLGVLAASYFHDSARIARNPMRWWVCLAAGVSWLAFGGEVIGFGDLPVSPATDTFLRFGIASGLIVAGVVGLEQSGTRIGSPLMQRAGDASYSIYLSHYFFIAAVIALANRLELNDAARALLAPATMAAAVAVGFATYHLLERPFAGDLGIYQRLARLFVAPPPMQPRAITEETVMGTTRKVQRPDALESDSQSNMT</sequence>
<dbReference type="GO" id="GO:0000271">
    <property type="term" value="P:polysaccharide biosynthetic process"/>
    <property type="evidence" value="ECO:0007669"/>
    <property type="project" value="TreeGrafter"/>
</dbReference>
<keyword evidence="1" id="KW-1133">Transmembrane helix</keyword>
<feature type="transmembrane region" description="Helical" evidence="1">
    <location>
        <begin position="285"/>
        <end position="302"/>
    </location>
</feature>
<feature type="transmembrane region" description="Helical" evidence="1">
    <location>
        <begin position="182"/>
        <end position="204"/>
    </location>
</feature>
<dbReference type="RefSeq" id="WP_095491886.1">
    <property type="nucleotide sequence ID" value="NZ_NPKJ01000022.1"/>
</dbReference>